<name>A0A6G0U850_APHGL</name>
<gene>
    <name evidence="2" type="ORF">AGLY_001575</name>
</gene>
<organism evidence="2 3">
    <name type="scientific">Aphis glycines</name>
    <name type="common">Soybean aphid</name>
    <dbReference type="NCBI Taxonomy" id="307491"/>
    <lineage>
        <taxon>Eukaryota</taxon>
        <taxon>Metazoa</taxon>
        <taxon>Ecdysozoa</taxon>
        <taxon>Arthropoda</taxon>
        <taxon>Hexapoda</taxon>
        <taxon>Insecta</taxon>
        <taxon>Pterygota</taxon>
        <taxon>Neoptera</taxon>
        <taxon>Paraneoptera</taxon>
        <taxon>Hemiptera</taxon>
        <taxon>Sternorrhyncha</taxon>
        <taxon>Aphidomorpha</taxon>
        <taxon>Aphidoidea</taxon>
        <taxon>Aphididae</taxon>
        <taxon>Aphidini</taxon>
        <taxon>Aphis</taxon>
        <taxon>Aphis</taxon>
    </lineage>
</organism>
<evidence type="ECO:0000313" key="2">
    <source>
        <dbReference type="EMBL" id="KAE9544396.1"/>
    </source>
</evidence>
<protein>
    <recommendedName>
        <fullName evidence="4">Gonadal protein gdl</fullName>
    </recommendedName>
</protein>
<proteinExistence type="inferred from homology"/>
<accession>A0A6G0U850</accession>
<reference evidence="2 3" key="1">
    <citation type="submission" date="2019-08" db="EMBL/GenBank/DDBJ databases">
        <title>The genome of the soybean aphid Biotype 1, its phylome, world population structure and adaptation to the North American continent.</title>
        <authorList>
            <person name="Giordano R."/>
            <person name="Donthu R.K."/>
            <person name="Hernandez A.G."/>
            <person name="Wright C.L."/>
            <person name="Zimin A.V."/>
        </authorList>
    </citation>
    <scope>NUCLEOTIDE SEQUENCE [LARGE SCALE GENOMIC DNA]</scope>
    <source>
        <tissue evidence="2">Whole aphids</tissue>
    </source>
</reference>
<keyword evidence="3" id="KW-1185">Reference proteome</keyword>
<dbReference type="Proteomes" id="UP000475862">
    <property type="component" value="Unassembled WGS sequence"/>
</dbReference>
<dbReference type="Pfam" id="PF07324">
    <property type="entry name" value="DGCR6"/>
    <property type="match status" value="1"/>
</dbReference>
<dbReference type="InterPro" id="IPR010849">
    <property type="entry name" value="Gonadal"/>
</dbReference>
<dbReference type="EMBL" id="VYZN01000002">
    <property type="protein sequence ID" value="KAE9544396.1"/>
    <property type="molecule type" value="Genomic_DNA"/>
</dbReference>
<comment type="similarity">
    <text evidence="1">Belongs to the gonadal family.</text>
</comment>
<comment type="caution">
    <text evidence="2">The sequence shown here is derived from an EMBL/GenBank/DDBJ whole genome shotgun (WGS) entry which is preliminary data.</text>
</comment>
<sequence length="231" mass="26464">MSVESPQCSGRISSNYSLVADSNEIPSVSAMAASDNQNETQSRLYFLNEQLQKMVKELPRKYQQRIPNELLCELAECLLDKTLYSIVKELTDIQHVTEKQMFQKRLEMINKHSGEYAAIASSEAYTSAIGRGRQHNVVIGIQKLLKSDLVEPGKTETRLKLQAEHRKNLREFDKKIVTELDEKRREQQNTLHMAGVPGFDITDDASRIQVQIRLCDFIIRLSQIDKKPDEV</sequence>
<evidence type="ECO:0000256" key="1">
    <source>
        <dbReference type="ARBA" id="ARBA00005939"/>
    </source>
</evidence>
<dbReference type="AlphaFoldDB" id="A0A6G0U850"/>
<dbReference type="PANTHER" id="PTHR13054:SF2">
    <property type="entry name" value="PROTEIN DGCR6"/>
    <property type="match status" value="1"/>
</dbReference>
<dbReference type="PANTHER" id="PTHR13054">
    <property type="entry name" value="DIGEORGE SYNDROME CRITICAL REGION 6 DGCR6 FAMILY MEMBER"/>
    <property type="match status" value="1"/>
</dbReference>
<dbReference type="OrthoDB" id="21617at2759"/>
<evidence type="ECO:0008006" key="4">
    <source>
        <dbReference type="Google" id="ProtNLM"/>
    </source>
</evidence>
<evidence type="ECO:0000313" key="3">
    <source>
        <dbReference type="Proteomes" id="UP000475862"/>
    </source>
</evidence>